<sequence length="103" mass="11475">MLSAEGALKNLRWKQISGPSVSMTRPKSQVLAFDVPIAGACPFSRLPWLGSEHENPYIQRVLARPIVVHDWMGDNFKRYLDESEPALTADMLKLLRAITAVVG</sequence>
<accession>A0ABS3CX52</accession>
<dbReference type="Proteomes" id="UP000663992">
    <property type="component" value="Unassembled WGS sequence"/>
</dbReference>
<evidence type="ECO:0000313" key="2">
    <source>
        <dbReference type="Proteomes" id="UP000663992"/>
    </source>
</evidence>
<dbReference type="RefSeq" id="WP_206595055.1">
    <property type="nucleotide sequence ID" value="NZ_JAFKCS010000015.1"/>
</dbReference>
<keyword evidence="2" id="KW-1185">Reference proteome</keyword>
<protein>
    <submittedName>
        <fullName evidence="1">Uncharacterized protein</fullName>
    </submittedName>
</protein>
<name>A0ABS3CX52_9ALTE</name>
<comment type="caution">
    <text evidence="1">The sequence shown here is derived from an EMBL/GenBank/DDBJ whole genome shotgun (WGS) entry which is preliminary data.</text>
</comment>
<organism evidence="1 2">
    <name type="scientific">Bowmanella yangjiangensis</name>
    <dbReference type="NCBI Taxonomy" id="2811230"/>
    <lineage>
        <taxon>Bacteria</taxon>
        <taxon>Pseudomonadati</taxon>
        <taxon>Pseudomonadota</taxon>
        <taxon>Gammaproteobacteria</taxon>
        <taxon>Alteromonadales</taxon>
        <taxon>Alteromonadaceae</taxon>
        <taxon>Bowmanella</taxon>
    </lineage>
</organism>
<reference evidence="1 2" key="1">
    <citation type="submission" date="2021-03" db="EMBL/GenBank/DDBJ databases">
        <title>novel species isolated from a fishpond in China.</title>
        <authorList>
            <person name="Lu H."/>
            <person name="Cai Z."/>
        </authorList>
    </citation>
    <scope>NUCLEOTIDE SEQUENCE [LARGE SCALE GENOMIC DNA]</scope>
    <source>
        <strain evidence="1 2">Y57</strain>
    </source>
</reference>
<proteinExistence type="predicted"/>
<evidence type="ECO:0000313" key="1">
    <source>
        <dbReference type="EMBL" id="MBN7821099.1"/>
    </source>
</evidence>
<gene>
    <name evidence="1" type="ORF">J0A65_14605</name>
</gene>
<dbReference type="EMBL" id="JAFKCS010000015">
    <property type="protein sequence ID" value="MBN7821099.1"/>
    <property type="molecule type" value="Genomic_DNA"/>
</dbReference>